<dbReference type="EMBL" id="PGCK01000001">
    <property type="protein sequence ID" value="MCD1293736.1"/>
    <property type="molecule type" value="Genomic_DNA"/>
</dbReference>
<sequence>MDLIDELGQEELTVRKFLDELRDIKGYTSIISSLSDEYLEEHNRTLFYDGDILEYQVGTNRIVKVIVDGDLLQVLKDGVEYKGEKARALFKNDKEFKKWKKTCDGEENALLNDACARIEIYHVNYVYALKELILPKEYKFCTVQELMSFILSRDFESVQARYLPMKE</sequence>
<protein>
    <submittedName>
        <fullName evidence="1">Uncharacterized protein</fullName>
    </submittedName>
</protein>
<evidence type="ECO:0000313" key="2">
    <source>
        <dbReference type="Proteomes" id="UP001320159"/>
    </source>
</evidence>
<reference evidence="1 2" key="1">
    <citation type="submission" date="2017-11" db="EMBL/GenBank/DDBJ databases">
        <title>Isolation and Characterization of Family Methanocellaceae Species from Potential Methane Hydrate Area Offshore Southwestern Taiwan.</title>
        <authorList>
            <person name="Zhang W.-L."/>
            <person name="Chen W.-C."/>
            <person name="Lai M.-C."/>
            <person name="Chen S.-C."/>
        </authorList>
    </citation>
    <scope>NUCLEOTIDE SEQUENCE [LARGE SCALE GENOMIC DNA]</scope>
    <source>
        <strain evidence="1 2">CWC-04</strain>
    </source>
</reference>
<proteinExistence type="predicted"/>
<accession>A0AAP2RBA0</accession>
<name>A0AAP2RBA0_9EURY</name>
<gene>
    <name evidence="1" type="ORF">CUJ83_01840</name>
</gene>
<organism evidence="1 2">
    <name type="scientific">Methanooceanicella nereidis</name>
    <dbReference type="NCBI Taxonomy" id="2052831"/>
    <lineage>
        <taxon>Archaea</taxon>
        <taxon>Methanobacteriati</taxon>
        <taxon>Methanobacteriota</taxon>
        <taxon>Stenosarchaea group</taxon>
        <taxon>Methanomicrobia</taxon>
        <taxon>Methanocellales</taxon>
        <taxon>Methanocellaceae</taxon>
        <taxon>Methanooceanicella</taxon>
    </lineage>
</organism>
<evidence type="ECO:0000313" key="1">
    <source>
        <dbReference type="EMBL" id="MCD1293736.1"/>
    </source>
</evidence>
<keyword evidence="2" id="KW-1185">Reference proteome</keyword>
<dbReference type="AlphaFoldDB" id="A0AAP2RBA0"/>
<dbReference type="RefSeq" id="WP_230739935.1">
    <property type="nucleotide sequence ID" value="NZ_PGCK01000001.1"/>
</dbReference>
<comment type="caution">
    <text evidence="1">The sequence shown here is derived from an EMBL/GenBank/DDBJ whole genome shotgun (WGS) entry which is preliminary data.</text>
</comment>
<dbReference type="Proteomes" id="UP001320159">
    <property type="component" value="Unassembled WGS sequence"/>
</dbReference>